<keyword evidence="17" id="KW-0833">Ubl conjugation pathway</keyword>
<feature type="domain" description="C2H2-type" evidence="30">
    <location>
        <begin position="516"/>
        <end position="543"/>
    </location>
</feature>
<keyword evidence="11" id="KW-0132">Cell division</keyword>
<reference evidence="31" key="3">
    <citation type="submission" date="2025-09" db="UniProtKB">
        <authorList>
            <consortium name="Ensembl"/>
        </authorList>
    </citation>
    <scope>IDENTIFICATION</scope>
</reference>
<keyword evidence="22" id="KW-0539">Nucleus</keyword>
<dbReference type="InterPro" id="IPR041697">
    <property type="entry name" value="Znf-C2H2_11"/>
</dbReference>
<feature type="domain" description="C2H2-type" evidence="30">
    <location>
        <begin position="488"/>
        <end position="515"/>
    </location>
</feature>
<proteinExistence type="inferred from homology"/>
<evidence type="ECO:0000256" key="10">
    <source>
        <dbReference type="ARBA" id="ARBA00022604"/>
    </source>
</evidence>
<keyword evidence="21" id="KW-0804">Transcription</keyword>
<keyword evidence="12" id="KW-0808">Transferase</keyword>
<feature type="domain" description="C2H2-type" evidence="30">
    <location>
        <begin position="217"/>
        <end position="246"/>
    </location>
</feature>
<keyword evidence="32" id="KW-1185">Reference proteome</keyword>
<evidence type="ECO:0000256" key="20">
    <source>
        <dbReference type="ARBA" id="ARBA00023125"/>
    </source>
</evidence>
<evidence type="ECO:0000259" key="30">
    <source>
        <dbReference type="PROSITE" id="PS50157"/>
    </source>
</evidence>
<dbReference type="EC" id="2.3.2.27" evidence="7"/>
<evidence type="ECO:0000256" key="7">
    <source>
        <dbReference type="ARBA" id="ARBA00012483"/>
    </source>
</evidence>
<dbReference type="SMART" id="SM00355">
    <property type="entry name" value="ZnF_C2H2"/>
    <property type="match status" value="10"/>
</dbReference>
<dbReference type="GO" id="GO:0003677">
    <property type="term" value="F:DNA binding"/>
    <property type="evidence" value="ECO:0007669"/>
    <property type="project" value="UniProtKB-KW"/>
</dbReference>
<dbReference type="CTD" id="1877"/>
<evidence type="ECO:0000256" key="16">
    <source>
        <dbReference type="ARBA" id="ARBA00022776"/>
    </source>
</evidence>
<keyword evidence="13" id="KW-0479">Metal-binding</keyword>
<dbReference type="RefSeq" id="XP_028669649.1">
    <property type="nucleotide sequence ID" value="XM_028813816.2"/>
</dbReference>
<dbReference type="FunFam" id="3.30.160.60:FF:000702">
    <property type="entry name" value="Transcription factor E4F1 isoform 1"/>
    <property type="match status" value="1"/>
</dbReference>
<evidence type="ECO:0000256" key="21">
    <source>
        <dbReference type="ARBA" id="ARBA00023163"/>
    </source>
</evidence>
<keyword evidence="14" id="KW-0677">Repeat</keyword>
<evidence type="ECO:0000256" key="6">
    <source>
        <dbReference type="ARBA" id="ARBA00006991"/>
    </source>
</evidence>
<dbReference type="OrthoDB" id="4748970at2759"/>
<comment type="similarity">
    <text evidence="6">Belongs to the krueppel C2H2-type zinc-finger protein family.</text>
</comment>
<organism evidence="31 32">
    <name type="scientific">Erpetoichthys calabaricus</name>
    <name type="common">Rope fish</name>
    <name type="synonym">Calamoichthys calabaricus</name>
    <dbReference type="NCBI Taxonomy" id="27687"/>
    <lineage>
        <taxon>Eukaryota</taxon>
        <taxon>Metazoa</taxon>
        <taxon>Chordata</taxon>
        <taxon>Craniata</taxon>
        <taxon>Vertebrata</taxon>
        <taxon>Euteleostomi</taxon>
        <taxon>Actinopterygii</taxon>
        <taxon>Polypteriformes</taxon>
        <taxon>Polypteridae</taxon>
        <taxon>Erpetoichthys</taxon>
    </lineage>
</organism>
<feature type="domain" description="C2H2-type" evidence="30">
    <location>
        <begin position="161"/>
        <end position="188"/>
    </location>
</feature>
<evidence type="ECO:0000256" key="18">
    <source>
        <dbReference type="ARBA" id="ARBA00022833"/>
    </source>
</evidence>
<evidence type="ECO:0000256" key="11">
    <source>
        <dbReference type="ARBA" id="ARBA00022618"/>
    </source>
</evidence>
<comment type="subcellular location">
    <subcellularLocation>
        <location evidence="3">Cytoplasm</location>
    </subcellularLocation>
    <subcellularLocation>
        <location evidence="4">Nucleus</location>
        <location evidence="4">Nucleoplasm</location>
    </subcellularLocation>
</comment>
<dbReference type="FunFam" id="3.30.160.60:FF:001602">
    <property type="entry name" value="Zinc finger protein 490"/>
    <property type="match status" value="1"/>
</dbReference>
<evidence type="ECO:0000256" key="13">
    <source>
        <dbReference type="ARBA" id="ARBA00022723"/>
    </source>
</evidence>
<feature type="domain" description="C2H2-type" evidence="30">
    <location>
        <begin position="544"/>
        <end position="575"/>
    </location>
</feature>
<dbReference type="FunFam" id="3.30.160.60:FF:000145">
    <property type="entry name" value="Zinc finger protein 574"/>
    <property type="match status" value="1"/>
</dbReference>
<dbReference type="SUPFAM" id="SSF57667">
    <property type="entry name" value="beta-beta-alpha zinc fingers"/>
    <property type="match status" value="5"/>
</dbReference>
<dbReference type="GO" id="GO:0045944">
    <property type="term" value="P:positive regulation of transcription by RNA polymerase II"/>
    <property type="evidence" value="ECO:0007669"/>
    <property type="project" value="UniProtKB-ARBA"/>
</dbReference>
<dbReference type="AlphaFoldDB" id="A0A8C4SDH7"/>
<evidence type="ECO:0000256" key="2">
    <source>
        <dbReference type="ARBA" id="ARBA00003767"/>
    </source>
</evidence>
<comment type="function">
    <text evidence="2">May be involved in transcriptional regulation.</text>
</comment>
<feature type="domain" description="C2H2-type" evidence="30">
    <location>
        <begin position="460"/>
        <end position="487"/>
    </location>
</feature>
<dbReference type="InterPro" id="IPR013087">
    <property type="entry name" value="Znf_C2H2_type"/>
</dbReference>
<feature type="compositionally biased region" description="Acidic residues" evidence="29">
    <location>
        <begin position="345"/>
        <end position="370"/>
    </location>
</feature>
<feature type="domain" description="C2H2-type" evidence="30">
    <location>
        <begin position="404"/>
        <end position="431"/>
    </location>
</feature>
<evidence type="ECO:0000256" key="3">
    <source>
        <dbReference type="ARBA" id="ARBA00004496"/>
    </source>
</evidence>
<evidence type="ECO:0000256" key="19">
    <source>
        <dbReference type="ARBA" id="ARBA00023015"/>
    </source>
</evidence>
<evidence type="ECO:0000256" key="8">
    <source>
        <dbReference type="ARBA" id="ARBA00022490"/>
    </source>
</evidence>
<protein>
    <recommendedName>
        <fullName evidence="24">Transcription factor E4F1</fullName>
        <ecNumber evidence="7">2.3.2.27</ecNumber>
    </recommendedName>
    <alternativeName>
        <fullName evidence="25">Putative E3 ubiquitin-protein ligase E4F1</fullName>
    </alternativeName>
    <alternativeName>
        <fullName evidence="27">RING-type E3 ubiquitin transferase E4F1</fullName>
    </alternativeName>
    <alternativeName>
        <fullName evidence="26">Transcription factor E4F</fullName>
    </alternativeName>
</protein>
<feature type="compositionally biased region" description="Basic and acidic residues" evidence="29">
    <location>
        <begin position="103"/>
        <end position="140"/>
    </location>
</feature>
<gene>
    <name evidence="31" type="primary">E4F1</name>
    <name evidence="31" type="synonym">e4f1</name>
</gene>
<dbReference type="GO" id="GO:0005654">
    <property type="term" value="C:nucleoplasm"/>
    <property type="evidence" value="ECO:0007669"/>
    <property type="project" value="UniProtKB-SubCell"/>
</dbReference>
<feature type="compositionally biased region" description="Polar residues" evidence="29">
    <location>
        <begin position="314"/>
        <end position="337"/>
    </location>
</feature>
<evidence type="ECO:0000313" key="31">
    <source>
        <dbReference type="Ensembl" id="ENSECRP00000015355.1"/>
    </source>
</evidence>
<evidence type="ECO:0000256" key="12">
    <source>
        <dbReference type="ARBA" id="ARBA00022679"/>
    </source>
</evidence>
<keyword evidence="16" id="KW-0498">Mitosis</keyword>
<name>A0A8C4SDH7_ERPCA</name>
<keyword evidence="9" id="KW-0678">Repressor</keyword>
<dbReference type="Pfam" id="PF13912">
    <property type="entry name" value="zf-C2H2_6"/>
    <property type="match status" value="1"/>
</dbReference>
<evidence type="ECO:0000256" key="24">
    <source>
        <dbReference type="ARBA" id="ARBA00067631"/>
    </source>
</evidence>
<dbReference type="InterPro" id="IPR036236">
    <property type="entry name" value="Znf_C2H2_sf"/>
</dbReference>
<dbReference type="GO" id="GO:0008270">
    <property type="term" value="F:zinc ion binding"/>
    <property type="evidence" value="ECO:0007669"/>
    <property type="project" value="UniProtKB-KW"/>
</dbReference>
<dbReference type="GO" id="GO:0000981">
    <property type="term" value="F:DNA-binding transcription factor activity, RNA polymerase II-specific"/>
    <property type="evidence" value="ECO:0007669"/>
    <property type="project" value="TreeGrafter"/>
</dbReference>
<dbReference type="PROSITE" id="PS00028">
    <property type="entry name" value="ZINC_FINGER_C2H2_1"/>
    <property type="match status" value="7"/>
</dbReference>
<keyword evidence="23" id="KW-0131">Cell cycle</keyword>
<evidence type="ECO:0000256" key="29">
    <source>
        <dbReference type="SAM" id="MobiDB-lite"/>
    </source>
</evidence>
<evidence type="ECO:0000256" key="4">
    <source>
        <dbReference type="ARBA" id="ARBA00004642"/>
    </source>
</evidence>
<feature type="region of interest" description="Disordered" evidence="29">
    <location>
        <begin position="103"/>
        <end position="149"/>
    </location>
</feature>
<dbReference type="PROSITE" id="PS50157">
    <property type="entry name" value="ZINC_FINGER_C2H2_2"/>
    <property type="match status" value="9"/>
</dbReference>
<sequence>MNVENNNTAEAVCDRAASGSIFTIHSGLGDEDEDVHKCGRCQLEFTSLESFIQHKLRNNCQRGQDAVPVIQADEPSQENSPVVLSDEITVAAILVDESNRLLEEAKSSSDTGTKTKTDDHSGDQLSQHGDDGNDEEHKEEEQDSQGTALKAKLKTDEHGRFLCQLCDKTFKTGNILRAHLSTHSEKKNFRCELCGNAFRTKGSLIRHNRRHTDERPYRCSLCGLCFRESGALTRHLKSITPCTEKIRFHQCKEILVSKNSIQKVSSDAELDSSIYRLRPAEEQPSVVEVVPAEEHHLEQEIHVQMELENTGHTEQITTSESNGQPSHSETDGSSLINQAIIDSEIGAEEEDDDDDEDVDDVDDEDEDEVTDSERIEDIQVTEECVEVGSEEMETSNRESDCKSYACPHCSRVFSGPSYLRLHIKGHLGYKPFKCQECDKEFITGYLLKKHMEAHMSERRFKCGECGKLYKTIGHVREHMRVHSDERPYSCHKCGKGYKTKNALQVHLRTHFDEKPYVCQFCFRGFREKGSLVRHIRHHTGEKPFKCFKCGRGFAEHGTLNRHLRAKGGCFAGTKESETAEVSEEDNTADSIAATIISEDPHTVLVEFSSVVADTQEYIIEAPGESAAGVEETELIHDDQQQVGSHIMKVVQQIVNQASSGHQIIVQNLTVDENTDVAEDGGDTITIATPESLTEQVAMTLASAIGEGTILTTEGNLEAAEGTVTMLASQDIEVMEHAEEYVIATPEEVEIQTVIV</sequence>
<dbReference type="GeneTree" id="ENSGT00840000129970"/>
<dbReference type="GO" id="GO:0051301">
    <property type="term" value="P:cell division"/>
    <property type="evidence" value="ECO:0007669"/>
    <property type="project" value="UniProtKB-KW"/>
</dbReference>
<keyword evidence="10" id="KW-0341">Growth regulation</keyword>
<keyword evidence="15 28" id="KW-0863">Zinc-finger</keyword>
<evidence type="ECO:0000256" key="9">
    <source>
        <dbReference type="ARBA" id="ARBA00022491"/>
    </source>
</evidence>
<evidence type="ECO:0000256" key="22">
    <source>
        <dbReference type="ARBA" id="ARBA00023242"/>
    </source>
</evidence>
<evidence type="ECO:0000256" key="17">
    <source>
        <dbReference type="ARBA" id="ARBA00022786"/>
    </source>
</evidence>
<evidence type="ECO:0000256" key="23">
    <source>
        <dbReference type="ARBA" id="ARBA00023306"/>
    </source>
</evidence>
<dbReference type="Proteomes" id="UP000694620">
    <property type="component" value="Chromosome 11"/>
</dbReference>
<evidence type="ECO:0000256" key="5">
    <source>
        <dbReference type="ARBA" id="ARBA00004906"/>
    </source>
</evidence>
<dbReference type="GeneID" id="114660855"/>
<keyword evidence="8" id="KW-0963">Cytoplasm</keyword>
<keyword evidence="19" id="KW-0805">Transcription regulation</keyword>
<feature type="domain" description="C2H2-type" evidence="30">
    <location>
        <begin position="432"/>
        <end position="459"/>
    </location>
</feature>
<evidence type="ECO:0000256" key="26">
    <source>
        <dbReference type="ARBA" id="ARBA00076827"/>
    </source>
</evidence>
<dbReference type="GO" id="GO:0005737">
    <property type="term" value="C:cytoplasm"/>
    <property type="evidence" value="ECO:0007669"/>
    <property type="project" value="UniProtKB-SubCell"/>
</dbReference>
<reference evidence="31" key="2">
    <citation type="submission" date="2025-08" db="UniProtKB">
        <authorList>
            <consortium name="Ensembl"/>
        </authorList>
    </citation>
    <scope>IDENTIFICATION</scope>
</reference>
<dbReference type="FunFam" id="3.30.160.60:FF:001557">
    <property type="entry name" value="Transcription factor E4F1"/>
    <property type="match status" value="1"/>
</dbReference>
<dbReference type="Ensembl" id="ENSECRT00000015625.1">
    <property type="protein sequence ID" value="ENSECRP00000015355.1"/>
    <property type="gene ID" value="ENSECRG00000010244.1"/>
</dbReference>
<feature type="region of interest" description="Disordered" evidence="29">
    <location>
        <begin position="314"/>
        <end position="377"/>
    </location>
</feature>
<evidence type="ECO:0000256" key="1">
    <source>
        <dbReference type="ARBA" id="ARBA00000900"/>
    </source>
</evidence>
<evidence type="ECO:0000313" key="32">
    <source>
        <dbReference type="Proteomes" id="UP000694620"/>
    </source>
</evidence>
<evidence type="ECO:0000256" key="25">
    <source>
        <dbReference type="ARBA" id="ARBA00075006"/>
    </source>
</evidence>
<evidence type="ECO:0000256" key="15">
    <source>
        <dbReference type="ARBA" id="ARBA00022771"/>
    </source>
</evidence>
<evidence type="ECO:0000256" key="28">
    <source>
        <dbReference type="PROSITE-ProRule" id="PRU00042"/>
    </source>
</evidence>
<keyword evidence="20" id="KW-0238">DNA-binding</keyword>
<comment type="catalytic activity">
    <reaction evidence="1">
        <text>S-ubiquitinyl-[E2 ubiquitin-conjugating enzyme]-L-cysteine + [acceptor protein]-L-lysine = [E2 ubiquitin-conjugating enzyme]-L-cysteine + N(6)-ubiquitinyl-[acceptor protein]-L-lysine.</text>
        <dbReference type="EC" id="2.3.2.27"/>
    </reaction>
</comment>
<dbReference type="Pfam" id="PF00096">
    <property type="entry name" value="zf-C2H2"/>
    <property type="match status" value="5"/>
</dbReference>
<evidence type="ECO:0000256" key="27">
    <source>
        <dbReference type="ARBA" id="ARBA00083844"/>
    </source>
</evidence>
<dbReference type="Pfam" id="PF16622">
    <property type="entry name" value="zf-C2H2_11"/>
    <property type="match status" value="1"/>
</dbReference>
<keyword evidence="18" id="KW-0862">Zinc</keyword>
<feature type="domain" description="C2H2-type" evidence="30">
    <location>
        <begin position="189"/>
        <end position="216"/>
    </location>
</feature>
<dbReference type="Gene3D" id="3.30.160.60">
    <property type="entry name" value="Classic Zinc Finger"/>
    <property type="match status" value="8"/>
</dbReference>
<accession>A0A8C4SDH7</accession>
<comment type="pathway">
    <text evidence="5">Protein modification; protein ubiquitination.</text>
</comment>
<dbReference type="PANTHER" id="PTHR24394:SF44">
    <property type="entry name" value="ZINC FINGER PROTEIN 271-LIKE"/>
    <property type="match status" value="1"/>
</dbReference>
<dbReference type="FunFam" id="3.30.160.60:FF:000446">
    <property type="entry name" value="Zinc finger protein"/>
    <property type="match status" value="3"/>
</dbReference>
<evidence type="ECO:0000256" key="14">
    <source>
        <dbReference type="ARBA" id="ARBA00022737"/>
    </source>
</evidence>
<dbReference type="GO" id="GO:0061630">
    <property type="term" value="F:ubiquitin protein ligase activity"/>
    <property type="evidence" value="ECO:0007669"/>
    <property type="project" value="UniProtKB-EC"/>
</dbReference>
<dbReference type="PANTHER" id="PTHR24394">
    <property type="entry name" value="ZINC FINGER PROTEIN"/>
    <property type="match status" value="1"/>
</dbReference>
<reference evidence="31" key="1">
    <citation type="submission" date="2021-06" db="EMBL/GenBank/DDBJ databases">
        <authorList>
            <consortium name="Wellcome Sanger Institute Data Sharing"/>
        </authorList>
    </citation>
    <scope>NUCLEOTIDE SEQUENCE [LARGE SCALE GENOMIC DNA]</scope>
</reference>